<comment type="caution">
    <text evidence="1">The sequence shown here is derived from an EMBL/GenBank/DDBJ whole genome shotgun (WGS) entry which is preliminary data.</text>
</comment>
<evidence type="ECO:0000313" key="1">
    <source>
        <dbReference type="EMBL" id="KAF7826960.1"/>
    </source>
</evidence>
<sequence>MHTEMGHDHVNPSFLLGSRFVSAEEAYGRLITISSNADGEEILNYLRLHPHIEQNMSIDLLGTYNGLLFVKVTNNDETVRLFICNPATRRQFPTILHFDLADHIFSTICGLTNRPVVSYIPVEFEGSLAIICAELQAPELVQYITMQLMYDVKSQQYWWPVLFCPYANDNTYFVGFVDNQFVMQYCWPLHVECYGRNDIVLLNFDSTRSWNTLRAIQKDPFVEIYPSNIFKYYPSLMFV</sequence>
<dbReference type="EMBL" id="JAAIUW010000006">
    <property type="protein sequence ID" value="KAF7826960.1"/>
    <property type="molecule type" value="Genomic_DNA"/>
</dbReference>
<reference evidence="1" key="1">
    <citation type="submission" date="2020-09" db="EMBL/GenBank/DDBJ databases">
        <title>Genome-Enabled Discovery of Anthraquinone Biosynthesis in Senna tora.</title>
        <authorList>
            <person name="Kang S.-H."/>
            <person name="Pandey R.P."/>
            <person name="Lee C.-M."/>
            <person name="Sim J.-S."/>
            <person name="Jeong J.-T."/>
            <person name="Choi B.-S."/>
            <person name="Jung M."/>
            <person name="Ginzburg D."/>
            <person name="Zhao K."/>
            <person name="Won S.Y."/>
            <person name="Oh T.-J."/>
            <person name="Yu Y."/>
            <person name="Kim N.-H."/>
            <person name="Lee O.R."/>
            <person name="Lee T.-H."/>
            <person name="Bashyal P."/>
            <person name="Kim T.-S."/>
            <person name="Lee W.-H."/>
            <person name="Kawkins C."/>
            <person name="Kim C.-K."/>
            <person name="Kim J.S."/>
            <person name="Ahn B.O."/>
            <person name="Rhee S.Y."/>
            <person name="Sohng J.K."/>
        </authorList>
    </citation>
    <scope>NUCLEOTIDE SEQUENCE</scope>
    <source>
        <tissue evidence="1">Leaf</tissue>
    </source>
</reference>
<keyword evidence="2" id="KW-1185">Reference proteome</keyword>
<proteinExistence type="predicted"/>
<organism evidence="1 2">
    <name type="scientific">Senna tora</name>
    <dbReference type="NCBI Taxonomy" id="362788"/>
    <lineage>
        <taxon>Eukaryota</taxon>
        <taxon>Viridiplantae</taxon>
        <taxon>Streptophyta</taxon>
        <taxon>Embryophyta</taxon>
        <taxon>Tracheophyta</taxon>
        <taxon>Spermatophyta</taxon>
        <taxon>Magnoliopsida</taxon>
        <taxon>eudicotyledons</taxon>
        <taxon>Gunneridae</taxon>
        <taxon>Pentapetalae</taxon>
        <taxon>rosids</taxon>
        <taxon>fabids</taxon>
        <taxon>Fabales</taxon>
        <taxon>Fabaceae</taxon>
        <taxon>Caesalpinioideae</taxon>
        <taxon>Cassia clade</taxon>
        <taxon>Senna</taxon>
    </lineage>
</organism>
<evidence type="ECO:0000313" key="2">
    <source>
        <dbReference type="Proteomes" id="UP000634136"/>
    </source>
</evidence>
<protein>
    <recommendedName>
        <fullName evidence="3">F-box protein</fullName>
    </recommendedName>
</protein>
<accession>A0A834TV98</accession>
<evidence type="ECO:0008006" key="3">
    <source>
        <dbReference type="Google" id="ProtNLM"/>
    </source>
</evidence>
<gene>
    <name evidence="1" type="ORF">G2W53_018124</name>
</gene>
<name>A0A834TV98_9FABA</name>
<dbReference type="AlphaFoldDB" id="A0A834TV98"/>
<dbReference type="Proteomes" id="UP000634136">
    <property type="component" value="Unassembled WGS sequence"/>
</dbReference>